<evidence type="ECO:0000256" key="7">
    <source>
        <dbReference type="ARBA" id="ARBA00023136"/>
    </source>
</evidence>
<evidence type="ECO:0000256" key="4">
    <source>
        <dbReference type="ARBA" id="ARBA00022692"/>
    </source>
</evidence>
<feature type="binding site" evidence="11">
    <location>
        <position position="74"/>
    </location>
    <ligand>
        <name>Na(+)</name>
        <dbReference type="ChEBI" id="CHEBI:29101"/>
        <note>structural</note>
    </ligand>
</feature>
<dbReference type="PANTHER" id="PTHR28259:SF1">
    <property type="entry name" value="FLUORIDE EXPORT PROTEIN 1-RELATED"/>
    <property type="match status" value="1"/>
</dbReference>
<reference evidence="12 13" key="1">
    <citation type="submission" date="2023-01" db="EMBL/GenBank/DDBJ databases">
        <title>Description of Helicobacter ibis sp. nov. isolated from faecal droppings of black-faced ibis (Theristicus melanopis).</title>
        <authorList>
            <person name="Lopez-Cantillo M."/>
            <person name="Vidal-Veuthey B."/>
            <person name="Mella A."/>
            <person name="De La Haba R."/>
            <person name="Collado L."/>
        </authorList>
    </citation>
    <scope>NUCLEOTIDE SEQUENCE [LARGE SCALE GENOMIC DNA]</scope>
    <source>
        <strain evidence="12 13">A82</strain>
    </source>
</reference>
<evidence type="ECO:0000256" key="8">
    <source>
        <dbReference type="ARBA" id="ARBA00023303"/>
    </source>
</evidence>
<feature type="transmembrane region" description="Helical" evidence="11">
    <location>
        <begin position="66"/>
        <end position="89"/>
    </location>
</feature>
<evidence type="ECO:0000256" key="10">
    <source>
        <dbReference type="ARBA" id="ARBA00035585"/>
    </source>
</evidence>
<evidence type="ECO:0000313" key="13">
    <source>
        <dbReference type="Proteomes" id="UP001210261"/>
    </source>
</evidence>
<dbReference type="InterPro" id="IPR003691">
    <property type="entry name" value="FluC"/>
</dbReference>
<dbReference type="PANTHER" id="PTHR28259">
    <property type="entry name" value="FLUORIDE EXPORT PROTEIN 1-RELATED"/>
    <property type="match status" value="1"/>
</dbReference>
<evidence type="ECO:0000256" key="3">
    <source>
        <dbReference type="ARBA" id="ARBA00022519"/>
    </source>
</evidence>
<keyword evidence="4 11" id="KW-0812">Transmembrane</keyword>
<keyword evidence="5 11" id="KW-1133">Transmembrane helix</keyword>
<keyword evidence="2 11" id="KW-1003">Cell membrane</keyword>
<keyword evidence="8 11" id="KW-0407">Ion channel</keyword>
<comment type="catalytic activity">
    <reaction evidence="10">
        <text>fluoride(in) = fluoride(out)</text>
        <dbReference type="Rhea" id="RHEA:76159"/>
        <dbReference type="ChEBI" id="CHEBI:17051"/>
    </reaction>
    <physiologicalReaction direction="left-to-right" evidence="10">
        <dbReference type="Rhea" id="RHEA:76160"/>
    </physiologicalReaction>
</comment>
<comment type="similarity">
    <text evidence="9 11">Belongs to the fluoride channel Fluc/FEX (TC 1.A.43) family.</text>
</comment>
<name>A0ABT4VEF7_9HELI</name>
<keyword evidence="11" id="KW-0915">Sodium</keyword>
<evidence type="ECO:0000256" key="1">
    <source>
        <dbReference type="ARBA" id="ARBA00004651"/>
    </source>
</evidence>
<comment type="activity regulation">
    <text evidence="11">Na(+) is not transported, but it plays an essential structural role and its presence is essential for fluoride channel function.</text>
</comment>
<evidence type="ECO:0000313" key="12">
    <source>
        <dbReference type="EMBL" id="MDA3969074.1"/>
    </source>
</evidence>
<accession>A0ABT4VEF7</accession>
<dbReference type="HAMAP" id="MF_00454">
    <property type="entry name" value="FluC"/>
    <property type="match status" value="1"/>
</dbReference>
<evidence type="ECO:0000256" key="9">
    <source>
        <dbReference type="ARBA" id="ARBA00035120"/>
    </source>
</evidence>
<evidence type="ECO:0000256" key="2">
    <source>
        <dbReference type="ARBA" id="ARBA00022475"/>
    </source>
</evidence>
<keyword evidence="3" id="KW-0997">Cell inner membrane</keyword>
<dbReference type="Proteomes" id="UP001210261">
    <property type="component" value="Unassembled WGS sequence"/>
</dbReference>
<evidence type="ECO:0000256" key="6">
    <source>
        <dbReference type="ARBA" id="ARBA00023065"/>
    </source>
</evidence>
<comment type="caution">
    <text evidence="12">The sequence shown here is derived from an EMBL/GenBank/DDBJ whole genome shotgun (WGS) entry which is preliminary data.</text>
</comment>
<keyword evidence="11" id="KW-0479">Metal-binding</keyword>
<keyword evidence="6 11" id="KW-0406">Ion transport</keyword>
<keyword evidence="13" id="KW-1185">Reference proteome</keyword>
<keyword evidence="11" id="KW-0813">Transport</keyword>
<dbReference type="Pfam" id="PF02537">
    <property type="entry name" value="CRCB"/>
    <property type="match status" value="1"/>
</dbReference>
<feature type="binding site" evidence="11">
    <location>
        <position position="77"/>
    </location>
    <ligand>
        <name>Na(+)</name>
        <dbReference type="ChEBI" id="CHEBI:29101"/>
        <note>structural</note>
    </ligand>
</feature>
<dbReference type="EMBL" id="JAQHXR010000002">
    <property type="protein sequence ID" value="MDA3969074.1"/>
    <property type="molecule type" value="Genomic_DNA"/>
</dbReference>
<comment type="subcellular location">
    <subcellularLocation>
        <location evidence="1 11">Cell membrane</location>
        <topology evidence="1 11">Multi-pass membrane protein</topology>
    </subcellularLocation>
</comment>
<proteinExistence type="inferred from homology"/>
<evidence type="ECO:0000256" key="11">
    <source>
        <dbReference type="HAMAP-Rule" id="MF_00454"/>
    </source>
</evidence>
<keyword evidence="7 11" id="KW-0472">Membrane</keyword>
<comment type="function">
    <text evidence="11">Fluoride-specific ion channel. Important for reducing fluoride concentration in the cell, thus reducing its toxicity.</text>
</comment>
<feature type="transmembrane region" description="Helical" evidence="11">
    <location>
        <begin position="95"/>
        <end position="117"/>
    </location>
</feature>
<dbReference type="RefSeq" id="WP_271021372.1">
    <property type="nucleotide sequence ID" value="NZ_JAQHXR010000002.1"/>
</dbReference>
<evidence type="ECO:0000256" key="5">
    <source>
        <dbReference type="ARBA" id="ARBA00022989"/>
    </source>
</evidence>
<organism evidence="12 13">
    <name type="scientific">Helicobacter ibis</name>
    <dbReference type="NCBI Taxonomy" id="2962633"/>
    <lineage>
        <taxon>Bacteria</taxon>
        <taxon>Pseudomonadati</taxon>
        <taxon>Campylobacterota</taxon>
        <taxon>Epsilonproteobacteria</taxon>
        <taxon>Campylobacterales</taxon>
        <taxon>Helicobacteraceae</taxon>
        <taxon>Helicobacter</taxon>
    </lineage>
</organism>
<gene>
    <name evidence="11" type="primary">fluC</name>
    <name evidence="11" type="synonym">crcB</name>
    <name evidence="12" type="ORF">PF021_05215</name>
</gene>
<sequence>MDKILFVTLGGALGATFRYLLSTYLVNYFSNNHFISFITPIFIINGLGCFIAGIIFSLINEENLKLFLLVGILGGFTTFSSFGLEFLQIAKEKNLILAFVYVVLTNIFAIISVYIGYQCMQFTNT</sequence>
<feature type="transmembrane region" description="Helical" evidence="11">
    <location>
        <begin position="34"/>
        <end position="59"/>
    </location>
</feature>
<protein>
    <recommendedName>
        <fullName evidence="11">Fluoride-specific ion channel FluC</fullName>
    </recommendedName>
</protein>